<evidence type="ECO:0000256" key="1">
    <source>
        <dbReference type="SAM" id="Coils"/>
    </source>
</evidence>
<accession>A0A6L2K8I4</accession>
<sequence length="626" mass="70429">MKMEHYLSYTDYPIWQVIQNTNGHVSVTTDTNGIIKVLPPKTTEEVTARERERKARTTLLMALPKDHLPKFHKMADAKEIGEATKSRFSGNDKSKKMQKYLLKQQFEGFSVSTSEGLHKGYDRFLSSSWSQVALIMRTKPGLDTLSFDDLYNNLRVFERDVKGTTASSSNTQNVAFVSAENTSSTNNVSTAYSVSSPSYSKSQKEGSSSYIDEVIHSFLENQSSAPQLDYDDLEQINDDDMEEMDLKLQVAMISMRIKKFYKRTGRKLQFNTKDPAGHVEEDAQNYAMMAYSSSNSGFDNEVKSCSKACEESYARLKKLYDDQRDKLGDASVEITSYTLALKRKLLAEALKEKKDLKTKFENWQNSSKKHSKLHNTQMSANDKFGLGYGDYRYGSILSYENEVLQSVFINKASDLKDTPVNDRFINGMHAVPHPMTGNYMPSGPDVKIDYSKFTYGLQQTSADESDSKPSEYASCESDSNVKTSTSMPKPVENTSKDDPHRALKDKVDNGCSRHMRGNKAHLADYQEFKGGYIAFGGSNGRITGEDKIDMFKSCCTFWKTATFKTINNISQIHAKVIDKPVVITEASIRGDTLFNDADGIDCLTNMAIFENLALMGYEGDLTKLTF</sequence>
<protein>
    <submittedName>
        <fullName evidence="3">Ribonuclease H-like domain-containing protein</fullName>
    </submittedName>
</protein>
<feature type="coiled-coil region" evidence="1">
    <location>
        <begin position="339"/>
        <end position="366"/>
    </location>
</feature>
<evidence type="ECO:0000256" key="2">
    <source>
        <dbReference type="SAM" id="MobiDB-lite"/>
    </source>
</evidence>
<feature type="compositionally biased region" description="Low complexity" evidence="2">
    <location>
        <begin position="189"/>
        <end position="205"/>
    </location>
</feature>
<feature type="region of interest" description="Disordered" evidence="2">
    <location>
        <begin position="460"/>
        <end position="510"/>
    </location>
</feature>
<reference evidence="3" key="1">
    <citation type="journal article" date="2019" name="Sci. Rep.">
        <title>Draft genome of Tanacetum cinerariifolium, the natural source of mosquito coil.</title>
        <authorList>
            <person name="Yamashiro T."/>
            <person name="Shiraishi A."/>
            <person name="Satake H."/>
            <person name="Nakayama K."/>
        </authorList>
    </citation>
    <scope>NUCLEOTIDE SEQUENCE</scope>
</reference>
<dbReference type="AlphaFoldDB" id="A0A6L2K8I4"/>
<evidence type="ECO:0000313" key="3">
    <source>
        <dbReference type="EMBL" id="GEU45279.1"/>
    </source>
</evidence>
<keyword evidence="1" id="KW-0175">Coiled coil</keyword>
<feature type="compositionally biased region" description="Basic and acidic residues" evidence="2">
    <location>
        <begin position="494"/>
        <end position="508"/>
    </location>
</feature>
<comment type="caution">
    <text evidence="3">The sequence shown here is derived from an EMBL/GenBank/DDBJ whole genome shotgun (WGS) entry which is preliminary data.</text>
</comment>
<feature type="compositionally biased region" description="Polar residues" evidence="2">
    <location>
        <begin position="476"/>
        <end position="487"/>
    </location>
</feature>
<dbReference type="EMBL" id="BKCJ010001964">
    <property type="protein sequence ID" value="GEU45279.1"/>
    <property type="molecule type" value="Genomic_DNA"/>
</dbReference>
<organism evidence="3">
    <name type="scientific">Tanacetum cinerariifolium</name>
    <name type="common">Dalmatian daisy</name>
    <name type="synonym">Chrysanthemum cinerariifolium</name>
    <dbReference type="NCBI Taxonomy" id="118510"/>
    <lineage>
        <taxon>Eukaryota</taxon>
        <taxon>Viridiplantae</taxon>
        <taxon>Streptophyta</taxon>
        <taxon>Embryophyta</taxon>
        <taxon>Tracheophyta</taxon>
        <taxon>Spermatophyta</taxon>
        <taxon>Magnoliopsida</taxon>
        <taxon>eudicotyledons</taxon>
        <taxon>Gunneridae</taxon>
        <taxon>Pentapetalae</taxon>
        <taxon>asterids</taxon>
        <taxon>campanulids</taxon>
        <taxon>Asterales</taxon>
        <taxon>Asteraceae</taxon>
        <taxon>Asteroideae</taxon>
        <taxon>Anthemideae</taxon>
        <taxon>Anthemidinae</taxon>
        <taxon>Tanacetum</taxon>
    </lineage>
</organism>
<gene>
    <name evidence="3" type="ORF">Tci_017257</name>
</gene>
<feature type="region of interest" description="Disordered" evidence="2">
    <location>
        <begin position="186"/>
        <end position="205"/>
    </location>
</feature>
<name>A0A6L2K8I4_TANCI</name>
<proteinExistence type="predicted"/>